<dbReference type="Proteomes" id="UP000800092">
    <property type="component" value="Unassembled WGS sequence"/>
</dbReference>
<evidence type="ECO:0000313" key="3">
    <source>
        <dbReference type="Proteomes" id="UP000800092"/>
    </source>
</evidence>
<accession>A0A6A6HFS6</accession>
<dbReference type="OrthoDB" id="2426273at2759"/>
<organism evidence="2 3">
    <name type="scientific">Viridothelium virens</name>
    <name type="common">Speckled blister lichen</name>
    <name type="synonym">Trypethelium virens</name>
    <dbReference type="NCBI Taxonomy" id="1048519"/>
    <lineage>
        <taxon>Eukaryota</taxon>
        <taxon>Fungi</taxon>
        <taxon>Dikarya</taxon>
        <taxon>Ascomycota</taxon>
        <taxon>Pezizomycotina</taxon>
        <taxon>Dothideomycetes</taxon>
        <taxon>Dothideomycetes incertae sedis</taxon>
        <taxon>Trypetheliales</taxon>
        <taxon>Trypetheliaceae</taxon>
        <taxon>Viridothelium</taxon>
    </lineage>
</organism>
<dbReference type="PANTHER" id="PTHR39596:SF4">
    <property type="entry name" value="HET DOMAIN PROTEIN (AFU_ORTHOLOGUE AFUA_3G03140)-RELATED"/>
    <property type="match status" value="1"/>
</dbReference>
<protein>
    <recommendedName>
        <fullName evidence="4">Heterokaryon incompatibility domain-containing protein</fullName>
    </recommendedName>
</protein>
<evidence type="ECO:0000256" key="1">
    <source>
        <dbReference type="SAM" id="MobiDB-lite"/>
    </source>
</evidence>
<reference evidence="2" key="1">
    <citation type="journal article" date="2020" name="Stud. Mycol.">
        <title>101 Dothideomycetes genomes: a test case for predicting lifestyles and emergence of pathogens.</title>
        <authorList>
            <person name="Haridas S."/>
            <person name="Albert R."/>
            <person name="Binder M."/>
            <person name="Bloem J."/>
            <person name="Labutti K."/>
            <person name="Salamov A."/>
            <person name="Andreopoulos B."/>
            <person name="Baker S."/>
            <person name="Barry K."/>
            <person name="Bills G."/>
            <person name="Bluhm B."/>
            <person name="Cannon C."/>
            <person name="Castanera R."/>
            <person name="Culley D."/>
            <person name="Daum C."/>
            <person name="Ezra D."/>
            <person name="Gonzalez J."/>
            <person name="Henrissat B."/>
            <person name="Kuo A."/>
            <person name="Liang C."/>
            <person name="Lipzen A."/>
            <person name="Lutzoni F."/>
            <person name="Magnuson J."/>
            <person name="Mondo S."/>
            <person name="Nolan M."/>
            <person name="Ohm R."/>
            <person name="Pangilinan J."/>
            <person name="Park H.-J."/>
            <person name="Ramirez L."/>
            <person name="Alfaro M."/>
            <person name="Sun H."/>
            <person name="Tritt A."/>
            <person name="Yoshinaga Y."/>
            <person name="Zwiers L.-H."/>
            <person name="Turgeon B."/>
            <person name="Goodwin S."/>
            <person name="Spatafora J."/>
            <person name="Crous P."/>
            <person name="Grigoriev I."/>
        </authorList>
    </citation>
    <scope>NUCLEOTIDE SEQUENCE</scope>
    <source>
        <strain evidence="2">Tuck. ex Michener</strain>
    </source>
</reference>
<dbReference type="EMBL" id="ML991783">
    <property type="protein sequence ID" value="KAF2236791.1"/>
    <property type="molecule type" value="Genomic_DNA"/>
</dbReference>
<keyword evidence="3" id="KW-1185">Reference proteome</keyword>
<proteinExistence type="predicted"/>
<gene>
    <name evidence="2" type="ORF">EV356DRAFT_512549</name>
</gene>
<sequence length="867" mass="97824">MLATLSSRVKREGAGGKLNKWPSSTVARLHSLLHPVTVDRGDSGPAFQGASRNNEAGALVFSDTITNKESDAERRDIALTLIDVVTDMEGYTDQMDAFLSSLARLQPSCLSSDSTDITQNAMDILGRMPQVPQQVSRMPSLEGHEYLGAQAGKLRRISLDREVPKRHGNISDKAYMKEKHFNQWCEMDSLVWRTLVKDWPIDSNTLKILLWVASTAGRPDHSVANRVHAYITFLSQLFESVSHKRSNHQPPANSERHAKSEKLRWEIASIWKLYLSICWQRATMLLFYYTLRTIYEKGWSSERAALLNVRIPFPPVDALIFKQPKYMCSQAVALLRRSKAAPALDFRKLFESYEMIFRHRSARCHPSYPDYQCDSSDPMSCKRYHGQSDTPNQSCHDQSCKRRICRQVIWDESSFDAIEGCSRAVDISRTRLSPTSRLIYKAVDHTSLAISHVWSHGRGGRPETGINSCLHRAFVDVARRYHCSSYWIDTCCIPTDGPHRMEAIRGINAVFSGSRIVLICDKDIMCVDLKKKEWAQGLLATLVVADWNVRGWTLLEGLRGRSNVHLLCANNELVSLKRLFDTIFSSGGLDMIMFLAGVQHLLPGVSLSYEESGFLLGRRVASRPGDELIIWGLISQDAATQSGADTVRGVKRVRTGFLVSRLPRVNAKGLHWAPAAAHMRYDFSASDIDRRISEWTEETEGAFFATPPLSSPHTEHDFSGSDGEGSDWGEQTEAGLQATWLVHHIDKRRVRLAKDKHEPTFENFYAPVEVADAHLHLRFFRGGAQVPAIDEYEHLALLHPKRENADDPYDGIESQDWCRPLVLCGSADRNVWRWIRAFPCGYLGSGARDSGETLCLDHFSPEKIILD</sequence>
<name>A0A6A6HFS6_VIRVR</name>
<dbReference type="AlphaFoldDB" id="A0A6A6HFS6"/>
<dbReference type="PANTHER" id="PTHR39596">
    <property type="match status" value="1"/>
</dbReference>
<feature type="region of interest" description="Disordered" evidence="1">
    <location>
        <begin position="704"/>
        <end position="727"/>
    </location>
</feature>
<evidence type="ECO:0008006" key="4">
    <source>
        <dbReference type="Google" id="ProtNLM"/>
    </source>
</evidence>
<evidence type="ECO:0000313" key="2">
    <source>
        <dbReference type="EMBL" id="KAF2236791.1"/>
    </source>
</evidence>